<evidence type="ECO:0000313" key="2">
    <source>
        <dbReference type="Proteomes" id="UP001301769"/>
    </source>
</evidence>
<reference evidence="1" key="2">
    <citation type="submission" date="2023-05" db="EMBL/GenBank/DDBJ databases">
        <authorList>
            <consortium name="Lawrence Berkeley National Laboratory"/>
            <person name="Steindorff A."/>
            <person name="Hensen N."/>
            <person name="Bonometti L."/>
            <person name="Westerberg I."/>
            <person name="Brannstrom I.O."/>
            <person name="Guillou S."/>
            <person name="Cros-Aarteil S."/>
            <person name="Calhoun S."/>
            <person name="Haridas S."/>
            <person name="Kuo A."/>
            <person name="Mondo S."/>
            <person name="Pangilinan J."/>
            <person name="Riley R."/>
            <person name="Labutti K."/>
            <person name="Andreopoulos B."/>
            <person name="Lipzen A."/>
            <person name="Chen C."/>
            <person name="Yanf M."/>
            <person name="Daum C."/>
            <person name="Ng V."/>
            <person name="Clum A."/>
            <person name="Ohm R."/>
            <person name="Martin F."/>
            <person name="Silar P."/>
            <person name="Natvig D."/>
            <person name="Lalanne C."/>
            <person name="Gautier V."/>
            <person name="Ament-Velasquez S.L."/>
            <person name="Kruys A."/>
            <person name="Hutchinson M.I."/>
            <person name="Powell A.J."/>
            <person name="Barry K."/>
            <person name="Miller A.N."/>
            <person name="Grigoriev I.V."/>
            <person name="Debuchy R."/>
            <person name="Gladieux P."/>
            <person name="Thoren M.H."/>
            <person name="Johannesson H."/>
        </authorList>
    </citation>
    <scope>NUCLEOTIDE SEQUENCE</scope>
    <source>
        <strain evidence="1">PSN293</strain>
    </source>
</reference>
<dbReference type="Proteomes" id="UP001301769">
    <property type="component" value="Unassembled WGS sequence"/>
</dbReference>
<sequence>DPGRQTYSLGRDQTWIICNGRNSIWLPPEYRPSCSAVQGQMMSIGCTSGRVFTVGFSCDV</sequence>
<feature type="non-terminal residue" evidence="1">
    <location>
        <position position="1"/>
    </location>
</feature>
<comment type="caution">
    <text evidence="1">The sequence shown here is derived from an EMBL/GenBank/DDBJ whole genome shotgun (WGS) entry which is preliminary data.</text>
</comment>
<evidence type="ECO:0000313" key="1">
    <source>
        <dbReference type="EMBL" id="KAK4205841.1"/>
    </source>
</evidence>
<gene>
    <name evidence="1" type="ORF">QBC37DRAFT_301980</name>
</gene>
<name>A0AAN6XSN0_9PEZI</name>
<dbReference type="AlphaFoldDB" id="A0AAN6XSN0"/>
<proteinExistence type="predicted"/>
<protein>
    <submittedName>
        <fullName evidence="1">Uncharacterized protein</fullName>
    </submittedName>
</protein>
<keyword evidence="2" id="KW-1185">Reference proteome</keyword>
<reference evidence="1" key="1">
    <citation type="journal article" date="2023" name="Mol. Phylogenet. Evol.">
        <title>Genome-scale phylogeny and comparative genomics of the fungal order Sordariales.</title>
        <authorList>
            <person name="Hensen N."/>
            <person name="Bonometti L."/>
            <person name="Westerberg I."/>
            <person name="Brannstrom I.O."/>
            <person name="Guillou S."/>
            <person name="Cros-Aarteil S."/>
            <person name="Calhoun S."/>
            <person name="Haridas S."/>
            <person name="Kuo A."/>
            <person name="Mondo S."/>
            <person name="Pangilinan J."/>
            <person name="Riley R."/>
            <person name="LaButti K."/>
            <person name="Andreopoulos B."/>
            <person name="Lipzen A."/>
            <person name="Chen C."/>
            <person name="Yan M."/>
            <person name="Daum C."/>
            <person name="Ng V."/>
            <person name="Clum A."/>
            <person name="Steindorff A."/>
            <person name="Ohm R.A."/>
            <person name="Martin F."/>
            <person name="Silar P."/>
            <person name="Natvig D.O."/>
            <person name="Lalanne C."/>
            <person name="Gautier V."/>
            <person name="Ament-Velasquez S.L."/>
            <person name="Kruys A."/>
            <person name="Hutchinson M.I."/>
            <person name="Powell A.J."/>
            <person name="Barry K."/>
            <person name="Miller A.N."/>
            <person name="Grigoriev I.V."/>
            <person name="Debuchy R."/>
            <person name="Gladieux P."/>
            <person name="Hiltunen Thoren M."/>
            <person name="Johannesson H."/>
        </authorList>
    </citation>
    <scope>NUCLEOTIDE SEQUENCE</scope>
    <source>
        <strain evidence="1">PSN293</strain>
    </source>
</reference>
<organism evidence="1 2">
    <name type="scientific">Rhypophila decipiens</name>
    <dbReference type="NCBI Taxonomy" id="261697"/>
    <lineage>
        <taxon>Eukaryota</taxon>
        <taxon>Fungi</taxon>
        <taxon>Dikarya</taxon>
        <taxon>Ascomycota</taxon>
        <taxon>Pezizomycotina</taxon>
        <taxon>Sordariomycetes</taxon>
        <taxon>Sordariomycetidae</taxon>
        <taxon>Sordariales</taxon>
        <taxon>Naviculisporaceae</taxon>
        <taxon>Rhypophila</taxon>
    </lineage>
</organism>
<accession>A0AAN6XSN0</accession>
<dbReference type="EMBL" id="MU858756">
    <property type="protein sequence ID" value="KAK4205841.1"/>
    <property type="molecule type" value="Genomic_DNA"/>
</dbReference>